<dbReference type="InterPro" id="IPR008949">
    <property type="entry name" value="Isoprenoid_synthase_dom_sf"/>
</dbReference>
<dbReference type="EMBL" id="STGU01000005">
    <property type="protein sequence ID" value="THV35825.1"/>
    <property type="molecule type" value="Genomic_DNA"/>
</dbReference>
<name>A0A4S8Q074_9HYPH</name>
<accession>A0A4S8Q074</accession>
<dbReference type="Gene3D" id="1.10.600.10">
    <property type="entry name" value="Farnesyl Diphosphate Synthase"/>
    <property type="match status" value="1"/>
</dbReference>
<gene>
    <name evidence="1" type="ORF">FAA86_10820</name>
</gene>
<sequence length="285" mass="30729">MVSETPSSNEALCLRTLQETDRDRYLASLLTPAYRRAAVVALYAYNAELARVRYLVREPLPGEVRLQYWRDLLEGSAHGETAANPVAAELLRAVEAFRLPVAPLVSMADARIFDLYDDPMETTGMFEGYAGETAAALIQLVSLVLDAAAAEMATEIAGHAGVALAVAGALLLMPIHRARGQVYLPTQILASVGLDRDGFLASGNDDRKAAAIQAFAGFGLDHLAKARAAGRLPKSLIPAYLPVTLAEPVLRRAAKAGASVLSEDIRPPQWRRQIAMMRLLITGRL</sequence>
<comment type="caution">
    <text evidence="1">The sequence shown here is derived from an EMBL/GenBank/DDBJ whole genome shotgun (WGS) entry which is preliminary data.</text>
</comment>
<dbReference type="Pfam" id="PF00494">
    <property type="entry name" value="SQS_PSY"/>
    <property type="match status" value="1"/>
</dbReference>
<proteinExistence type="predicted"/>
<organism evidence="1 2">
    <name type="scientific">Rhizobium rosettiformans W3</name>
    <dbReference type="NCBI Taxonomy" id="538378"/>
    <lineage>
        <taxon>Bacteria</taxon>
        <taxon>Pseudomonadati</taxon>
        <taxon>Pseudomonadota</taxon>
        <taxon>Alphaproteobacteria</taxon>
        <taxon>Hyphomicrobiales</taxon>
        <taxon>Rhizobiaceae</taxon>
        <taxon>Rhizobium/Agrobacterium group</taxon>
        <taxon>Rhizobium</taxon>
    </lineage>
</organism>
<evidence type="ECO:0000313" key="1">
    <source>
        <dbReference type="EMBL" id="THV35825.1"/>
    </source>
</evidence>
<protein>
    <submittedName>
        <fullName evidence="1">Phytoene/squalene synthase family protein</fullName>
    </submittedName>
</protein>
<dbReference type="Proteomes" id="UP000307378">
    <property type="component" value="Unassembled WGS sequence"/>
</dbReference>
<reference evidence="1 2" key="1">
    <citation type="submission" date="2019-04" db="EMBL/GenBank/DDBJ databases">
        <title>genome sequence of strain W3.</title>
        <authorList>
            <person name="Gao J."/>
            <person name="Sun J."/>
        </authorList>
    </citation>
    <scope>NUCLEOTIDE SEQUENCE [LARGE SCALE GENOMIC DNA]</scope>
    <source>
        <strain evidence="1 2">W3</strain>
    </source>
</reference>
<dbReference type="InterPro" id="IPR002060">
    <property type="entry name" value="Squ/phyt_synthse"/>
</dbReference>
<dbReference type="AlphaFoldDB" id="A0A4S8Q074"/>
<dbReference type="SUPFAM" id="SSF48576">
    <property type="entry name" value="Terpenoid synthases"/>
    <property type="match status" value="1"/>
</dbReference>
<evidence type="ECO:0000313" key="2">
    <source>
        <dbReference type="Proteomes" id="UP000307378"/>
    </source>
</evidence>